<sequence length="143" mass="15349">MDAHVNGRKRKRSALVADFDSEDDTDFRPCKRRKKRQFSWTKLLVSVLAATILPTAVPAPGLVIIKEEASDHAVGQGAACDGEDDGPLADAEDGEGAGDGAGAESEGESPLHRESPDADDDDEWVPLNAFGQSDGGRRSYHFR</sequence>
<feature type="compositionally biased region" description="Basic residues" evidence="1">
    <location>
        <begin position="1"/>
        <end position="13"/>
    </location>
</feature>
<evidence type="ECO:0000256" key="2">
    <source>
        <dbReference type="SAM" id="Phobius"/>
    </source>
</evidence>
<dbReference type="AlphaFoldDB" id="A0A7S4CW60"/>
<evidence type="ECO:0000313" key="3">
    <source>
        <dbReference type="EMBL" id="CAE0808377.1"/>
    </source>
</evidence>
<feature type="transmembrane region" description="Helical" evidence="2">
    <location>
        <begin position="43"/>
        <end position="65"/>
    </location>
</feature>
<keyword evidence="2" id="KW-0812">Transmembrane</keyword>
<name>A0A7S4CW60_9EUGL</name>
<proteinExistence type="predicted"/>
<keyword evidence="2" id="KW-1133">Transmembrane helix</keyword>
<keyword evidence="2" id="KW-0472">Membrane</keyword>
<feature type="region of interest" description="Disordered" evidence="1">
    <location>
        <begin position="1"/>
        <end position="27"/>
    </location>
</feature>
<accession>A0A7S4CW60</accession>
<protein>
    <submittedName>
        <fullName evidence="3">Uncharacterized protein</fullName>
    </submittedName>
</protein>
<feature type="compositionally biased region" description="Acidic residues" evidence="1">
    <location>
        <begin position="81"/>
        <end position="96"/>
    </location>
</feature>
<gene>
    <name evidence="3" type="ORF">EGYM00163_LOCUS19508</name>
</gene>
<feature type="region of interest" description="Disordered" evidence="1">
    <location>
        <begin position="73"/>
        <end position="143"/>
    </location>
</feature>
<dbReference type="EMBL" id="HBJA01054998">
    <property type="protein sequence ID" value="CAE0808377.1"/>
    <property type="molecule type" value="Transcribed_RNA"/>
</dbReference>
<reference evidence="3" key="1">
    <citation type="submission" date="2021-01" db="EMBL/GenBank/DDBJ databases">
        <authorList>
            <person name="Corre E."/>
            <person name="Pelletier E."/>
            <person name="Niang G."/>
            <person name="Scheremetjew M."/>
            <person name="Finn R."/>
            <person name="Kale V."/>
            <person name="Holt S."/>
            <person name="Cochrane G."/>
            <person name="Meng A."/>
            <person name="Brown T."/>
            <person name="Cohen L."/>
        </authorList>
    </citation>
    <scope>NUCLEOTIDE SEQUENCE</scope>
    <source>
        <strain evidence="3">CCMP1594</strain>
    </source>
</reference>
<organism evidence="3">
    <name type="scientific">Eutreptiella gymnastica</name>
    <dbReference type="NCBI Taxonomy" id="73025"/>
    <lineage>
        <taxon>Eukaryota</taxon>
        <taxon>Discoba</taxon>
        <taxon>Euglenozoa</taxon>
        <taxon>Euglenida</taxon>
        <taxon>Spirocuta</taxon>
        <taxon>Euglenophyceae</taxon>
        <taxon>Eutreptiales</taxon>
        <taxon>Eutreptiaceae</taxon>
        <taxon>Eutreptiella</taxon>
    </lineage>
</organism>
<evidence type="ECO:0000256" key="1">
    <source>
        <dbReference type="SAM" id="MobiDB-lite"/>
    </source>
</evidence>